<dbReference type="GO" id="GO:0030148">
    <property type="term" value="P:sphingolipid biosynthetic process"/>
    <property type="evidence" value="ECO:0007669"/>
    <property type="project" value="TreeGrafter"/>
</dbReference>
<gene>
    <name evidence="13" type="ORF">MNAN1_003089</name>
</gene>
<evidence type="ECO:0000256" key="12">
    <source>
        <dbReference type="RuleBase" id="RU361115"/>
    </source>
</evidence>
<feature type="transmembrane region" description="Helical" evidence="12">
    <location>
        <begin position="167"/>
        <end position="188"/>
    </location>
</feature>
<evidence type="ECO:0000256" key="6">
    <source>
        <dbReference type="ARBA" id="ARBA00022832"/>
    </source>
</evidence>
<evidence type="ECO:0000256" key="10">
    <source>
        <dbReference type="ARBA" id="ARBA00023160"/>
    </source>
</evidence>
<evidence type="ECO:0000256" key="7">
    <source>
        <dbReference type="ARBA" id="ARBA00022989"/>
    </source>
</evidence>
<evidence type="ECO:0000313" key="13">
    <source>
        <dbReference type="EMBL" id="WFD28083.1"/>
    </source>
</evidence>
<keyword evidence="9 12" id="KW-0472">Membrane</keyword>
<keyword evidence="3 12" id="KW-0444">Lipid biosynthesis</keyword>
<feature type="transmembrane region" description="Helical" evidence="12">
    <location>
        <begin position="241"/>
        <end position="263"/>
    </location>
</feature>
<keyword evidence="13" id="KW-0012">Acyltransferase</keyword>
<reference evidence="13" key="1">
    <citation type="submission" date="2023-03" db="EMBL/GenBank/DDBJ databases">
        <title>Mating type loci evolution in Malassezia.</title>
        <authorList>
            <person name="Coelho M.A."/>
        </authorList>
    </citation>
    <scope>NUCLEOTIDE SEQUENCE</scope>
    <source>
        <strain evidence="13">CBS 9557</strain>
    </source>
</reference>
<dbReference type="InterPro" id="IPR002076">
    <property type="entry name" value="ELO_fam"/>
</dbReference>
<evidence type="ECO:0000256" key="2">
    <source>
        <dbReference type="ARBA" id="ARBA00007263"/>
    </source>
</evidence>
<protein>
    <recommendedName>
        <fullName evidence="12">Elongation of fatty acids protein</fullName>
        <ecNumber evidence="12">2.3.1.-</ecNumber>
    </recommendedName>
</protein>
<dbReference type="AlphaFoldDB" id="A0AAF0EP48"/>
<evidence type="ECO:0000256" key="1">
    <source>
        <dbReference type="ARBA" id="ARBA00004141"/>
    </source>
</evidence>
<evidence type="ECO:0000256" key="11">
    <source>
        <dbReference type="ARBA" id="ARBA00047375"/>
    </source>
</evidence>
<comment type="similarity">
    <text evidence="2 12">Belongs to the ELO family.</text>
</comment>
<keyword evidence="8 12" id="KW-0443">Lipid metabolism</keyword>
<dbReference type="Proteomes" id="UP001213623">
    <property type="component" value="Chromosome 5"/>
</dbReference>
<comment type="catalytic activity">
    <reaction evidence="12">
        <text>an acyl-CoA + malonyl-CoA + H(+) = a 3-oxoacyl-CoA + CO2 + CoA</text>
        <dbReference type="Rhea" id="RHEA:50252"/>
        <dbReference type="ChEBI" id="CHEBI:15378"/>
        <dbReference type="ChEBI" id="CHEBI:16526"/>
        <dbReference type="ChEBI" id="CHEBI:57287"/>
        <dbReference type="ChEBI" id="CHEBI:57384"/>
        <dbReference type="ChEBI" id="CHEBI:58342"/>
        <dbReference type="ChEBI" id="CHEBI:90726"/>
    </reaction>
    <physiologicalReaction direction="left-to-right" evidence="12">
        <dbReference type="Rhea" id="RHEA:50253"/>
    </physiologicalReaction>
</comment>
<comment type="catalytic activity">
    <reaction evidence="11">
        <text>a very-long-chain acyl-CoA + malonyl-CoA + H(+) = a very-long-chain 3-oxoacyl-CoA + CO2 + CoA</text>
        <dbReference type="Rhea" id="RHEA:32727"/>
        <dbReference type="ChEBI" id="CHEBI:15378"/>
        <dbReference type="ChEBI" id="CHEBI:16526"/>
        <dbReference type="ChEBI" id="CHEBI:57287"/>
        <dbReference type="ChEBI" id="CHEBI:57384"/>
        <dbReference type="ChEBI" id="CHEBI:90725"/>
        <dbReference type="ChEBI" id="CHEBI:90736"/>
        <dbReference type="EC" id="2.3.1.199"/>
    </reaction>
</comment>
<dbReference type="GO" id="GO:0042761">
    <property type="term" value="P:very long-chain fatty acid biosynthetic process"/>
    <property type="evidence" value="ECO:0007669"/>
    <property type="project" value="TreeGrafter"/>
</dbReference>
<evidence type="ECO:0000256" key="9">
    <source>
        <dbReference type="ARBA" id="ARBA00023136"/>
    </source>
</evidence>
<dbReference type="EMBL" id="CP119896">
    <property type="protein sequence ID" value="WFD28083.1"/>
    <property type="molecule type" value="Genomic_DNA"/>
</dbReference>
<sequence length="280" mass="32305">MIDSYLLALVPLYVRDATRPIQTWQPGVTPMSTPKEVVLGAAAYLVLVLGGQQVMRHFSPVPAHWIRLPFLLHNLLLSLGSLLLLVLYLERVIPHIFSHGLHSTICAQPMFYLVEMYHIINYYFKYWEFVDTFFLVIKKKKLMFLHVYHHMATAALCYSQIKYETPVSWVVITMNLAVHVIMYGYYAMATLGIRCPWKKWITTGQILQFVIDLVFCLYAWYNHTVALNFPSLPHVGPCEGSPVAAVQGVFVLTSYLFLFILFYRGTYQARKPSTTTRKTQ</sequence>
<comment type="subcellular location">
    <subcellularLocation>
        <location evidence="1">Membrane</location>
        <topology evidence="1">Multi-pass membrane protein</topology>
    </subcellularLocation>
</comment>
<dbReference type="InterPro" id="IPR030457">
    <property type="entry name" value="ELO_CS"/>
</dbReference>
<dbReference type="Pfam" id="PF01151">
    <property type="entry name" value="ELO"/>
    <property type="match status" value="1"/>
</dbReference>
<name>A0AAF0EP48_9BASI</name>
<dbReference type="EC" id="2.3.1.-" evidence="12"/>
<dbReference type="GO" id="GO:0009922">
    <property type="term" value="F:fatty acid elongase activity"/>
    <property type="evidence" value="ECO:0007669"/>
    <property type="project" value="UniProtKB-EC"/>
</dbReference>
<dbReference type="GO" id="GO:0034625">
    <property type="term" value="P:fatty acid elongation, monounsaturated fatty acid"/>
    <property type="evidence" value="ECO:0007669"/>
    <property type="project" value="TreeGrafter"/>
</dbReference>
<evidence type="ECO:0000313" key="14">
    <source>
        <dbReference type="Proteomes" id="UP001213623"/>
    </source>
</evidence>
<dbReference type="PANTHER" id="PTHR11157:SF134">
    <property type="entry name" value="ELONGATION OF FATTY ACIDS PROTEIN 1-RELATED"/>
    <property type="match status" value="1"/>
</dbReference>
<dbReference type="GO" id="GO:0019367">
    <property type="term" value="P:fatty acid elongation, saturated fatty acid"/>
    <property type="evidence" value="ECO:0007669"/>
    <property type="project" value="TreeGrafter"/>
</dbReference>
<feature type="transmembrane region" description="Helical" evidence="12">
    <location>
        <begin position="142"/>
        <end position="161"/>
    </location>
</feature>
<dbReference type="GO" id="GO:0005789">
    <property type="term" value="C:endoplasmic reticulum membrane"/>
    <property type="evidence" value="ECO:0007669"/>
    <property type="project" value="TreeGrafter"/>
</dbReference>
<dbReference type="PROSITE" id="PS01188">
    <property type="entry name" value="ELO"/>
    <property type="match status" value="1"/>
</dbReference>
<feature type="transmembrane region" description="Helical" evidence="12">
    <location>
        <begin position="200"/>
        <end position="221"/>
    </location>
</feature>
<evidence type="ECO:0000256" key="8">
    <source>
        <dbReference type="ARBA" id="ARBA00023098"/>
    </source>
</evidence>
<keyword evidence="14" id="KW-1185">Reference proteome</keyword>
<accession>A0AAF0EP48</accession>
<evidence type="ECO:0000256" key="4">
    <source>
        <dbReference type="ARBA" id="ARBA00022679"/>
    </source>
</evidence>
<proteinExistence type="inferred from homology"/>
<keyword evidence="4 12" id="KW-0808">Transferase</keyword>
<dbReference type="GO" id="GO:0034626">
    <property type="term" value="P:fatty acid elongation, polyunsaturated fatty acid"/>
    <property type="evidence" value="ECO:0007669"/>
    <property type="project" value="TreeGrafter"/>
</dbReference>
<evidence type="ECO:0000256" key="3">
    <source>
        <dbReference type="ARBA" id="ARBA00022516"/>
    </source>
</evidence>
<keyword evidence="5 12" id="KW-0812">Transmembrane</keyword>
<feature type="transmembrane region" description="Helical" evidence="12">
    <location>
        <begin position="37"/>
        <end position="55"/>
    </location>
</feature>
<dbReference type="PANTHER" id="PTHR11157">
    <property type="entry name" value="FATTY ACID ACYL TRANSFERASE-RELATED"/>
    <property type="match status" value="1"/>
</dbReference>
<keyword evidence="6 12" id="KW-0276">Fatty acid metabolism</keyword>
<feature type="transmembrane region" description="Helical" evidence="12">
    <location>
        <begin position="70"/>
        <end position="89"/>
    </location>
</feature>
<organism evidence="13 14">
    <name type="scientific">Malassezia nana</name>
    <dbReference type="NCBI Taxonomy" id="180528"/>
    <lineage>
        <taxon>Eukaryota</taxon>
        <taxon>Fungi</taxon>
        <taxon>Dikarya</taxon>
        <taxon>Basidiomycota</taxon>
        <taxon>Ustilaginomycotina</taxon>
        <taxon>Malasseziomycetes</taxon>
        <taxon>Malasseziales</taxon>
        <taxon>Malasseziaceae</taxon>
        <taxon>Malassezia</taxon>
    </lineage>
</organism>
<evidence type="ECO:0000256" key="5">
    <source>
        <dbReference type="ARBA" id="ARBA00022692"/>
    </source>
</evidence>
<keyword evidence="10 12" id="KW-0275">Fatty acid biosynthesis</keyword>
<keyword evidence="7 12" id="KW-1133">Transmembrane helix</keyword>